<proteinExistence type="predicted"/>
<gene>
    <name evidence="1" type="ORF">CALCODRAFT_182388</name>
</gene>
<dbReference type="Proteomes" id="UP000076842">
    <property type="component" value="Unassembled WGS sequence"/>
</dbReference>
<name>A0A165HRZ7_9BASI</name>
<dbReference type="AlphaFoldDB" id="A0A165HRZ7"/>
<reference evidence="1 2" key="1">
    <citation type="journal article" date="2016" name="Mol. Biol. Evol.">
        <title>Comparative Genomics of Early-Diverging Mushroom-Forming Fungi Provides Insights into the Origins of Lignocellulose Decay Capabilities.</title>
        <authorList>
            <person name="Nagy L.G."/>
            <person name="Riley R."/>
            <person name="Tritt A."/>
            <person name="Adam C."/>
            <person name="Daum C."/>
            <person name="Floudas D."/>
            <person name="Sun H."/>
            <person name="Yadav J.S."/>
            <person name="Pangilinan J."/>
            <person name="Larsson K.H."/>
            <person name="Matsuura K."/>
            <person name="Barry K."/>
            <person name="Labutti K."/>
            <person name="Kuo R."/>
            <person name="Ohm R.A."/>
            <person name="Bhattacharya S.S."/>
            <person name="Shirouzu T."/>
            <person name="Yoshinaga Y."/>
            <person name="Martin F.M."/>
            <person name="Grigoriev I.V."/>
            <person name="Hibbett D.S."/>
        </authorList>
    </citation>
    <scope>NUCLEOTIDE SEQUENCE [LARGE SCALE GENOMIC DNA]</scope>
    <source>
        <strain evidence="1 2">HHB12733</strain>
    </source>
</reference>
<evidence type="ECO:0000313" key="1">
    <source>
        <dbReference type="EMBL" id="KZT59662.1"/>
    </source>
</evidence>
<sequence>MTVSKACRMYPVVETELQCPLAIQLPSTYMLPLPRTLAGLTCIFCHFPPFHSIVMVHIAF</sequence>
<dbReference type="InParanoid" id="A0A165HRZ7"/>
<dbReference type="EMBL" id="KV423938">
    <property type="protein sequence ID" value="KZT59662.1"/>
    <property type="molecule type" value="Genomic_DNA"/>
</dbReference>
<accession>A0A165HRZ7</accession>
<keyword evidence="2" id="KW-1185">Reference proteome</keyword>
<evidence type="ECO:0000313" key="2">
    <source>
        <dbReference type="Proteomes" id="UP000076842"/>
    </source>
</evidence>
<organism evidence="1 2">
    <name type="scientific">Calocera cornea HHB12733</name>
    <dbReference type="NCBI Taxonomy" id="1353952"/>
    <lineage>
        <taxon>Eukaryota</taxon>
        <taxon>Fungi</taxon>
        <taxon>Dikarya</taxon>
        <taxon>Basidiomycota</taxon>
        <taxon>Agaricomycotina</taxon>
        <taxon>Dacrymycetes</taxon>
        <taxon>Dacrymycetales</taxon>
        <taxon>Dacrymycetaceae</taxon>
        <taxon>Calocera</taxon>
    </lineage>
</organism>
<protein>
    <submittedName>
        <fullName evidence="1">Uncharacterized protein</fullName>
    </submittedName>
</protein>